<gene>
    <name evidence="3" type="ORF">ACFO3U_02795</name>
</gene>
<keyword evidence="4" id="KW-1185">Reference proteome</keyword>
<keyword evidence="2" id="KW-0732">Signal</keyword>
<reference evidence="4" key="1">
    <citation type="journal article" date="2019" name="Int. J. Syst. Evol. Microbiol.">
        <title>The Global Catalogue of Microorganisms (GCM) 10K type strain sequencing project: providing services to taxonomists for standard genome sequencing and annotation.</title>
        <authorList>
            <consortium name="The Broad Institute Genomics Platform"/>
            <consortium name="The Broad Institute Genome Sequencing Center for Infectious Disease"/>
            <person name="Wu L."/>
            <person name="Ma J."/>
        </authorList>
    </citation>
    <scope>NUCLEOTIDE SEQUENCE [LARGE SCALE GENOMIC DNA]</scope>
    <source>
        <strain evidence="4">CCUG 50349</strain>
    </source>
</reference>
<feature type="signal peptide" evidence="2">
    <location>
        <begin position="1"/>
        <end position="20"/>
    </location>
</feature>
<evidence type="ECO:0000313" key="3">
    <source>
        <dbReference type="EMBL" id="MFC4738912.1"/>
    </source>
</evidence>
<feature type="chain" id="PRO_5046871337" description="LTXXQ motif family protein" evidence="2">
    <location>
        <begin position="21"/>
        <end position="143"/>
    </location>
</feature>
<evidence type="ECO:0000313" key="4">
    <source>
        <dbReference type="Proteomes" id="UP001595885"/>
    </source>
</evidence>
<evidence type="ECO:0008006" key="5">
    <source>
        <dbReference type="Google" id="ProtNLM"/>
    </source>
</evidence>
<name>A0ABV9NZY2_9FLAO</name>
<dbReference type="Gene3D" id="1.20.120.1490">
    <property type="match status" value="1"/>
</dbReference>
<proteinExistence type="predicted"/>
<dbReference type="RefSeq" id="WP_379738214.1">
    <property type="nucleotide sequence ID" value="NZ_JBHSGW010000002.1"/>
</dbReference>
<dbReference type="EMBL" id="JBHSGW010000002">
    <property type="protein sequence ID" value="MFC4738912.1"/>
    <property type="molecule type" value="Genomic_DNA"/>
</dbReference>
<feature type="coiled-coil region" evidence="1">
    <location>
        <begin position="50"/>
        <end position="137"/>
    </location>
</feature>
<evidence type="ECO:0000256" key="1">
    <source>
        <dbReference type="SAM" id="Coils"/>
    </source>
</evidence>
<dbReference type="Proteomes" id="UP001595885">
    <property type="component" value="Unassembled WGS sequence"/>
</dbReference>
<keyword evidence="1" id="KW-0175">Coiled coil</keyword>
<comment type="caution">
    <text evidence="3">The sequence shown here is derived from an EMBL/GenBank/DDBJ whole genome shotgun (WGS) entry which is preliminary data.</text>
</comment>
<protein>
    <recommendedName>
        <fullName evidence="5">LTXXQ motif family protein</fullName>
    </recommendedName>
</protein>
<organism evidence="3 4">
    <name type="scientific">Flavobacterium ponti</name>
    <dbReference type="NCBI Taxonomy" id="665133"/>
    <lineage>
        <taxon>Bacteria</taxon>
        <taxon>Pseudomonadati</taxon>
        <taxon>Bacteroidota</taxon>
        <taxon>Flavobacteriia</taxon>
        <taxon>Flavobacteriales</taxon>
        <taxon>Flavobacteriaceae</taxon>
        <taxon>Flavobacterium</taxon>
    </lineage>
</organism>
<accession>A0ABV9NZY2</accession>
<sequence length="143" mass="16894">MKKLLVVAFLVVGLTTFAQGKGKRGDFKEMTPEQRTEIQVKKMTKDLDLNETQQKQIKELLNSQKEERAEMLERRKEMKETAEKATKEQRAEMKAKMNEKKAVINAKMKSILNDDQYKKWETQKEEVKEKMKERRANKGKKTE</sequence>
<evidence type="ECO:0000256" key="2">
    <source>
        <dbReference type="SAM" id="SignalP"/>
    </source>
</evidence>